<evidence type="ECO:0000313" key="1">
    <source>
        <dbReference type="EMBL" id="KAJ4723705.1"/>
    </source>
</evidence>
<reference evidence="1 2" key="1">
    <citation type="journal article" date="2023" name="Science">
        <title>Complex scaffold remodeling in plant triterpene biosynthesis.</title>
        <authorList>
            <person name="De La Pena R."/>
            <person name="Hodgson H."/>
            <person name="Liu J.C."/>
            <person name="Stephenson M.J."/>
            <person name="Martin A.C."/>
            <person name="Owen C."/>
            <person name="Harkess A."/>
            <person name="Leebens-Mack J."/>
            <person name="Jimenez L.E."/>
            <person name="Osbourn A."/>
            <person name="Sattely E.S."/>
        </authorList>
    </citation>
    <scope>NUCLEOTIDE SEQUENCE [LARGE SCALE GENOMIC DNA]</scope>
    <source>
        <strain evidence="2">cv. JPN11</strain>
        <tissue evidence="1">Leaf</tissue>
    </source>
</reference>
<proteinExistence type="predicted"/>
<accession>A0ACC1YM48</accession>
<keyword evidence="2" id="KW-1185">Reference proteome</keyword>
<sequence length="1483" mass="168445">MSIIGETILSVSIEMLFKKLASGGLLLFARQEKIQADLMKWEKMLVKIKAVLDDAEEKQTTVQSVKIWLSELQNLAYDVEDLLDEFETEALRRKLVLETAQPSTNKFRKLIPTCSSSLSLRSIKSDYKMMSKIKEINERIQEIVTQKDQLDLKENSVAKSRKVIQKLPTTSLVNEAKVYGREKDKEEIVELLRRDDLRSDEGLSIFPIIGMGGVGKTTLAQLVYNDDQIQGHFDLRAWACVSEDFDVIRVTRIILRSVTTETGDNNDLNYLQEKLKKGFSGKKFLLVLDDVWNENYNDWILLSHPFEAGASGSKIVVTTRNQGVGAMMGTVPAYFLKELSNDDCLCVFTQHSLGTRDFSMHQSLKEIGEKIVIKCNGLPLAAKTLGGLLRGKYSRSDWEDVLNSKIWDLPEEKCDVIPALRVSYHYLSPQLKQCFAFCSLFPKDYEFQQEEIVLLWMAEGFLHQEDSQKQVEDLGLKFFQELYSRSFFQQSGSTTSRYVMHDLVNDLAQWAAGKIYFRMEDLKEVNKEQGLSKRNLRHLSYVPGRTDGIKRFEAFLGINHLRTFLPIRSGYGPSHLAYNILHKLSKLGRLRVLSLCRYYVPEIPNSIGDLKYLRYLNLSYTKIVCLPESINTLYNLQALLLECCYLLRKLCADIGNLTKLHYLKNAGVNSLEEMPLGIGKLACLQMLYTFVVGRNTGSRLQELKSLIHLRGTLHISGLENVKDVGDAKDAKLNGKQNLKVLLFEWTCNGCRNLETEKRVLDMLIPHQNLEKLTIKGYGGTKLPNWLGDSSFSNLVFLRFDFCCNCTSLPSVGQLPFLKHLFISSMSKVKSVSSEFYGHGFSTPFLSLETLSFEKMEEWEVWIAHGSDQEVESFPQLRELSLVSCSKLQGALPDCLPSLEKLVIRGCEQLIISVSGLPTLCKLKIDGCRKVVGRSATDLNSLDPVVDNDTLMSQVFLAGLQKLEVLEISNIDELTYFWQSEARLLQDVSSLNQLKIKRCPGLLSLVKEEEQNQQQLALPGRLQYLGLMGCKGLVKLPRALLSLNYLKEMEIIDCNSLVSFPEAPLPSQLRKITISECHALKSFPESWMHDSNASLESWEIGGCDSLKYIARAQLPPTLKKLYIRYCRNLRTVVKQECAHISSGRYFSLLELLDIEGCRSLTSLFSKNDLPATVERILIYSCANFELRGNLPKALKRLDVFPWPKLELLVEMLDDSVALEDIYISTDSHNLKFIPGELIRLCHLQKIHILNCPNLVSFLDGGLSFPKFTELWIESCEKLEALPNGMHNLTSLLDLKISECPNLISIPEDGFPSKLSSLFIYNTKICKPLLEWGLHRVTSLRKLYLGKCQDLVSFSPEKKGMALPASLTHLYIVDFPNLERFGEIIPSLEHLHLSGCPKLKSFPKNGLPPSLLNLYIEGCPFIEEKCRNVNGEYWHLITQIPRVGISGSWVFNRKVSLRSITFDVITPHPQNDLKYPVMSYNIPQR</sequence>
<organism evidence="1 2">
    <name type="scientific">Melia azedarach</name>
    <name type="common">Chinaberry tree</name>
    <dbReference type="NCBI Taxonomy" id="155640"/>
    <lineage>
        <taxon>Eukaryota</taxon>
        <taxon>Viridiplantae</taxon>
        <taxon>Streptophyta</taxon>
        <taxon>Embryophyta</taxon>
        <taxon>Tracheophyta</taxon>
        <taxon>Spermatophyta</taxon>
        <taxon>Magnoliopsida</taxon>
        <taxon>eudicotyledons</taxon>
        <taxon>Gunneridae</taxon>
        <taxon>Pentapetalae</taxon>
        <taxon>rosids</taxon>
        <taxon>malvids</taxon>
        <taxon>Sapindales</taxon>
        <taxon>Meliaceae</taxon>
        <taxon>Melia</taxon>
    </lineage>
</organism>
<name>A0ACC1YM48_MELAZ</name>
<protein>
    <submittedName>
        <fullName evidence="1">Disease resistance protein</fullName>
    </submittedName>
</protein>
<dbReference type="Proteomes" id="UP001164539">
    <property type="component" value="Chromosome 3"/>
</dbReference>
<dbReference type="EMBL" id="CM051396">
    <property type="protein sequence ID" value="KAJ4723705.1"/>
    <property type="molecule type" value="Genomic_DNA"/>
</dbReference>
<evidence type="ECO:0000313" key="2">
    <source>
        <dbReference type="Proteomes" id="UP001164539"/>
    </source>
</evidence>
<gene>
    <name evidence="1" type="ORF">OWV82_007041</name>
</gene>
<comment type="caution">
    <text evidence="1">The sequence shown here is derived from an EMBL/GenBank/DDBJ whole genome shotgun (WGS) entry which is preliminary data.</text>
</comment>